<dbReference type="PROSITE" id="PS00109">
    <property type="entry name" value="PROTEIN_KINASE_TYR"/>
    <property type="match status" value="1"/>
</dbReference>
<evidence type="ECO:0000256" key="7">
    <source>
        <dbReference type="ARBA" id="ARBA00022840"/>
    </source>
</evidence>
<keyword evidence="15" id="KW-1185">Reference proteome</keyword>
<evidence type="ECO:0000256" key="6">
    <source>
        <dbReference type="ARBA" id="ARBA00022777"/>
    </source>
</evidence>
<reference evidence="14" key="1">
    <citation type="submission" date="2025-05" db="UniProtKB">
        <authorList>
            <consortium name="EnsemblMetazoa"/>
        </authorList>
    </citation>
    <scope>IDENTIFICATION</scope>
</reference>
<evidence type="ECO:0000256" key="3">
    <source>
        <dbReference type="ARBA" id="ARBA00022679"/>
    </source>
</evidence>
<dbReference type="EC" id="2.7.11.1" evidence="1"/>
<evidence type="ECO:0000259" key="13">
    <source>
        <dbReference type="PROSITE" id="PS50011"/>
    </source>
</evidence>
<evidence type="ECO:0000256" key="1">
    <source>
        <dbReference type="ARBA" id="ARBA00012513"/>
    </source>
</evidence>
<keyword evidence="3" id="KW-0808">Transferase</keyword>
<accession>A0ABM5L8Z9</accession>
<evidence type="ECO:0000256" key="8">
    <source>
        <dbReference type="ARBA" id="ARBA00022842"/>
    </source>
</evidence>
<dbReference type="RefSeq" id="XP_050518915.1">
    <property type="nucleotide sequence ID" value="XM_050662958.1"/>
</dbReference>
<evidence type="ECO:0000256" key="11">
    <source>
        <dbReference type="ARBA" id="ARBA00048679"/>
    </source>
</evidence>
<keyword evidence="5 12" id="KW-0547">Nucleotide-binding</keyword>
<evidence type="ECO:0000256" key="2">
    <source>
        <dbReference type="ARBA" id="ARBA00022527"/>
    </source>
</evidence>
<dbReference type="InterPro" id="IPR000719">
    <property type="entry name" value="Prot_kinase_dom"/>
</dbReference>
<keyword evidence="8" id="KW-0460">Magnesium</keyword>
<organism evidence="14 15">
    <name type="scientific">Diabrotica virgifera virgifera</name>
    <name type="common">western corn rootworm</name>
    <dbReference type="NCBI Taxonomy" id="50390"/>
    <lineage>
        <taxon>Eukaryota</taxon>
        <taxon>Metazoa</taxon>
        <taxon>Ecdysozoa</taxon>
        <taxon>Arthropoda</taxon>
        <taxon>Hexapoda</taxon>
        <taxon>Insecta</taxon>
        <taxon>Pterygota</taxon>
        <taxon>Neoptera</taxon>
        <taxon>Endopterygota</taxon>
        <taxon>Coleoptera</taxon>
        <taxon>Polyphaga</taxon>
        <taxon>Cucujiformia</taxon>
        <taxon>Chrysomeloidea</taxon>
        <taxon>Chrysomelidae</taxon>
        <taxon>Galerucinae</taxon>
        <taxon>Diabroticina</taxon>
        <taxon>Diabroticites</taxon>
        <taxon>Diabrotica</taxon>
    </lineage>
</organism>
<name>A0ABM5L8Z9_DIAVI</name>
<dbReference type="Gene3D" id="1.10.510.10">
    <property type="entry name" value="Transferase(Phosphotransferase) domain 1"/>
    <property type="match status" value="1"/>
</dbReference>
<keyword evidence="4" id="KW-0479">Metal-binding</keyword>
<dbReference type="Gene3D" id="3.30.200.20">
    <property type="entry name" value="Phosphorylase Kinase, domain 1"/>
    <property type="match status" value="1"/>
</dbReference>
<dbReference type="PROSITE" id="PS50011">
    <property type="entry name" value="PROTEIN_KINASE_DOM"/>
    <property type="match status" value="1"/>
</dbReference>
<feature type="binding site" evidence="12">
    <location>
        <position position="56"/>
    </location>
    <ligand>
        <name>ATP</name>
        <dbReference type="ChEBI" id="CHEBI:30616"/>
    </ligand>
</feature>
<dbReference type="PANTHER" id="PTHR11042">
    <property type="entry name" value="EUKARYOTIC TRANSLATION INITIATION FACTOR 2-ALPHA KINASE EIF2-ALPHA KINASE -RELATED"/>
    <property type="match status" value="1"/>
</dbReference>
<evidence type="ECO:0000256" key="4">
    <source>
        <dbReference type="ARBA" id="ARBA00022723"/>
    </source>
</evidence>
<dbReference type="SUPFAM" id="SSF56112">
    <property type="entry name" value="Protein kinase-like (PK-like)"/>
    <property type="match status" value="1"/>
</dbReference>
<dbReference type="EnsemblMetazoa" id="XM_050662958.1">
    <property type="protein sequence ID" value="XP_050518915.1"/>
    <property type="gene ID" value="LOC126893019"/>
</dbReference>
<keyword evidence="6" id="KW-0418">Kinase</keyword>
<evidence type="ECO:0000313" key="15">
    <source>
        <dbReference type="Proteomes" id="UP001652700"/>
    </source>
</evidence>
<evidence type="ECO:0000313" key="14">
    <source>
        <dbReference type="EnsemblMetazoa" id="XP_050518915.1"/>
    </source>
</evidence>
<keyword evidence="2" id="KW-0723">Serine/threonine-protein kinase</keyword>
<sequence>MTLIIGVRLDSYYDPLRSESYMNQIFTSIEPLGEGAFGVVSKVEHRYTNKRYAVKKLRNENNELTDEEKYSEISYYERIGDHPNVVQYIMAWEQWDDLKEWDEVYLLLELCQMSLGSFVLSGCKLPERFFWDCLYDMCQAIVHLNSKQVLHRDISSGNILLQGTCFKLGDFDLMSDLTLKTQRTRRRRRLRLHRYDILCLGDVMAKIVLNATTANPLLEMCDALTNTIEWMRLPEPADRPSPQDILDLPELREAEIRLTCRLPYCSE</sequence>
<evidence type="ECO:0000256" key="5">
    <source>
        <dbReference type="ARBA" id="ARBA00022741"/>
    </source>
</evidence>
<proteinExistence type="predicted"/>
<dbReference type="InterPro" id="IPR017441">
    <property type="entry name" value="Protein_kinase_ATP_BS"/>
</dbReference>
<dbReference type="PROSITE" id="PS00107">
    <property type="entry name" value="PROTEIN_KINASE_ATP"/>
    <property type="match status" value="1"/>
</dbReference>
<evidence type="ECO:0000256" key="10">
    <source>
        <dbReference type="ARBA" id="ARBA00047899"/>
    </source>
</evidence>
<comment type="catalytic activity">
    <reaction evidence="10">
        <text>L-threonyl-[protein] + ATP = O-phospho-L-threonyl-[protein] + ADP + H(+)</text>
        <dbReference type="Rhea" id="RHEA:46608"/>
        <dbReference type="Rhea" id="RHEA-COMP:11060"/>
        <dbReference type="Rhea" id="RHEA-COMP:11605"/>
        <dbReference type="ChEBI" id="CHEBI:15378"/>
        <dbReference type="ChEBI" id="CHEBI:30013"/>
        <dbReference type="ChEBI" id="CHEBI:30616"/>
        <dbReference type="ChEBI" id="CHEBI:61977"/>
        <dbReference type="ChEBI" id="CHEBI:456216"/>
        <dbReference type="EC" id="2.7.11.1"/>
    </reaction>
</comment>
<dbReference type="GeneID" id="126893019"/>
<dbReference type="InterPro" id="IPR008266">
    <property type="entry name" value="Tyr_kinase_AS"/>
</dbReference>
<dbReference type="Pfam" id="PF00069">
    <property type="entry name" value="Pkinase"/>
    <property type="match status" value="1"/>
</dbReference>
<evidence type="ECO:0000256" key="9">
    <source>
        <dbReference type="ARBA" id="ARBA00023306"/>
    </source>
</evidence>
<protein>
    <recommendedName>
        <fullName evidence="1">non-specific serine/threonine protein kinase</fullName>
        <ecNumber evidence="1">2.7.11.1</ecNumber>
    </recommendedName>
</protein>
<dbReference type="PANTHER" id="PTHR11042:SF183">
    <property type="entry name" value="MEMBRANE-ASSOCIATED TYROSINE- AND THREONINE-SPECIFIC CDC2-INHIBITORY KINASE"/>
    <property type="match status" value="1"/>
</dbReference>
<evidence type="ECO:0000256" key="12">
    <source>
        <dbReference type="PROSITE-ProRule" id="PRU10141"/>
    </source>
</evidence>
<comment type="catalytic activity">
    <reaction evidence="11">
        <text>L-seryl-[protein] + ATP = O-phospho-L-seryl-[protein] + ADP + H(+)</text>
        <dbReference type="Rhea" id="RHEA:17989"/>
        <dbReference type="Rhea" id="RHEA-COMP:9863"/>
        <dbReference type="Rhea" id="RHEA-COMP:11604"/>
        <dbReference type="ChEBI" id="CHEBI:15378"/>
        <dbReference type="ChEBI" id="CHEBI:29999"/>
        <dbReference type="ChEBI" id="CHEBI:30616"/>
        <dbReference type="ChEBI" id="CHEBI:83421"/>
        <dbReference type="ChEBI" id="CHEBI:456216"/>
        <dbReference type="EC" id="2.7.11.1"/>
    </reaction>
</comment>
<keyword evidence="9" id="KW-0131">Cell cycle</keyword>
<keyword evidence="7 12" id="KW-0067">ATP-binding</keyword>
<feature type="domain" description="Protein kinase" evidence="13">
    <location>
        <begin position="26"/>
        <end position="267"/>
    </location>
</feature>
<dbReference type="Proteomes" id="UP001652700">
    <property type="component" value="Unplaced"/>
</dbReference>
<dbReference type="InterPro" id="IPR050339">
    <property type="entry name" value="CC_SR_Kinase"/>
</dbReference>
<dbReference type="InterPro" id="IPR011009">
    <property type="entry name" value="Kinase-like_dom_sf"/>
</dbReference>